<dbReference type="Proteomes" id="UP001159363">
    <property type="component" value="Chromosome 1"/>
</dbReference>
<sequence>MMRVQWWVTSTTDWRSSLMQFQKVVAVQWSHNLPLPENWLPFPERSPRFSHVGNVRDVVACQWVFSGLFLFAALAPRCCSACTSSQHLRTGYNLLEVGCLFLSQTLYIRLYIVSATKNDVNFIVATALSIEKWREKTRLPAATCTTSRDPALVAVRHSGPATISPQVAPPTMCIKSQRGGGQSSGFLMDVAWAWSHGVRFSQYCNAGEPTRPCRTSVCWFSGVDTEQRVLGKAGGRAGAFRNTWPQQYRGDRVKTKTTHLFFSRLPRKASTTDIPPRRAGRKEQFLFLKFHLLHRFLPSFLSRARGHFNLRMPSGVLSSCNFVHLLCAARWDHVRVASFPPLILPHPDNPVTPCFGRLGRGPILIGGGGVDEEERLDGKALLSERFTNNYKSPQTTEEKEVEALRSPLLKKESNSKLIQERRIVDIPYFCQQIVDIDNHPGFHCTFKAMKFLSGT</sequence>
<dbReference type="EMBL" id="JARBHB010000001">
    <property type="protein sequence ID" value="KAJ8896309.1"/>
    <property type="molecule type" value="Genomic_DNA"/>
</dbReference>
<evidence type="ECO:0000313" key="2">
    <source>
        <dbReference type="Proteomes" id="UP001159363"/>
    </source>
</evidence>
<proteinExistence type="predicted"/>
<keyword evidence="2" id="KW-1185">Reference proteome</keyword>
<comment type="caution">
    <text evidence="1">The sequence shown here is derived from an EMBL/GenBank/DDBJ whole genome shotgun (WGS) entry which is preliminary data.</text>
</comment>
<name>A0ABQ9II46_9NEOP</name>
<organism evidence="1 2">
    <name type="scientific">Dryococelus australis</name>
    <dbReference type="NCBI Taxonomy" id="614101"/>
    <lineage>
        <taxon>Eukaryota</taxon>
        <taxon>Metazoa</taxon>
        <taxon>Ecdysozoa</taxon>
        <taxon>Arthropoda</taxon>
        <taxon>Hexapoda</taxon>
        <taxon>Insecta</taxon>
        <taxon>Pterygota</taxon>
        <taxon>Neoptera</taxon>
        <taxon>Polyneoptera</taxon>
        <taxon>Phasmatodea</taxon>
        <taxon>Verophasmatodea</taxon>
        <taxon>Anareolatae</taxon>
        <taxon>Phasmatidae</taxon>
        <taxon>Eurycanthinae</taxon>
        <taxon>Dryococelus</taxon>
    </lineage>
</organism>
<reference evidence="1 2" key="1">
    <citation type="submission" date="2023-02" db="EMBL/GenBank/DDBJ databases">
        <title>LHISI_Scaffold_Assembly.</title>
        <authorList>
            <person name="Stuart O.P."/>
            <person name="Cleave R."/>
            <person name="Magrath M.J.L."/>
            <person name="Mikheyev A.S."/>
        </authorList>
    </citation>
    <scope>NUCLEOTIDE SEQUENCE [LARGE SCALE GENOMIC DNA]</scope>
    <source>
        <strain evidence="1">Daus_M_001</strain>
        <tissue evidence="1">Leg muscle</tissue>
    </source>
</reference>
<protein>
    <submittedName>
        <fullName evidence="1">Uncharacterized protein</fullName>
    </submittedName>
</protein>
<evidence type="ECO:0000313" key="1">
    <source>
        <dbReference type="EMBL" id="KAJ8896309.1"/>
    </source>
</evidence>
<accession>A0ABQ9II46</accession>
<gene>
    <name evidence="1" type="ORF">PR048_001653</name>
</gene>